<dbReference type="Pfam" id="PF09587">
    <property type="entry name" value="PGA_cap"/>
    <property type="match status" value="1"/>
</dbReference>
<dbReference type="PANTHER" id="PTHR33393:SF12">
    <property type="entry name" value="CAPSULE BIOSYNTHESIS PROTEIN CAPA"/>
    <property type="match status" value="1"/>
</dbReference>
<dbReference type="Proteomes" id="UP000249099">
    <property type="component" value="Unassembled WGS sequence"/>
</dbReference>
<organism evidence="3 4">
    <name type="scientific">Dolosigranulum pigrum</name>
    <dbReference type="NCBI Taxonomy" id="29394"/>
    <lineage>
        <taxon>Bacteria</taxon>
        <taxon>Bacillati</taxon>
        <taxon>Bacillota</taxon>
        <taxon>Bacilli</taxon>
        <taxon>Lactobacillales</taxon>
        <taxon>Carnobacteriaceae</taxon>
        <taxon>Dolosigranulum</taxon>
    </lineage>
</organism>
<name>A0A328KML7_9LACT</name>
<dbReference type="SMART" id="SM00854">
    <property type="entry name" value="PGA_cap"/>
    <property type="match status" value="1"/>
</dbReference>
<dbReference type="InterPro" id="IPR019079">
    <property type="entry name" value="Capsule_synth_CapA"/>
</dbReference>
<evidence type="ECO:0000256" key="1">
    <source>
        <dbReference type="ARBA" id="ARBA00005662"/>
    </source>
</evidence>
<dbReference type="InterPro" id="IPR052169">
    <property type="entry name" value="CW_Biosynth-Accessory"/>
</dbReference>
<evidence type="ECO:0000259" key="2">
    <source>
        <dbReference type="SMART" id="SM00854"/>
    </source>
</evidence>
<dbReference type="AlphaFoldDB" id="A0A328KML7"/>
<protein>
    <recommendedName>
        <fullName evidence="2">Capsule synthesis protein CapA domain-containing protein</fullName>
    </recommendedName>
</protein>
<dbReference type="SUPFAM" id="SSF56300">
    <property type="entry name" value="Metallo-dependent phosphatases"/>
    <property type="match status" value="1"/>
</dbReference>
<comment type="similarity">
    <text evidence="1">Belongs to the CapA family.</text>
</comment>
<evidence type="ECO:0000313" key="4">
    <source>
        <dbReference type="Proteomes" id="UP000249099"/>
    </source>
</evidence>
<sequence>MEKISLKYERNVTMKDMKQSRRARRSKRSPWWAIIVALLVLGAVAWTLFSWQPWQLGKVAIDKEVSEETATESVHLEDEVAENEVTVEPYTIRLSFVGDLLMHIGLNDTAHNPEEGTYDYSPMLEYVAPHIKPSDVAFANLETTFSGEERGYGGYPLFNTPDAFLDAIVETGFDLLNTTNNHSFDGQLEGLIRTTELVASTDGIDPIGTYADTPESRVHYREVEDITIAFLTYAEMFNGIVDPVEDRELLLQHANFIDEELILEDIEEAKKQGVDFIVANMHWGTEYQTEPNDFQRQYTELLVENGVDLVIGGHPHVIQPAEVVEHGGNKAFVIYSLGNFLSNQRIETLGAEMASTEDGVILHLDIEVNEDKMTLSNVEFEPTWVYREGGPIYDYHVLPIEDFLENPRFAEHYLDRLEASKARTEEVLGMYGIFEETFNFELGIN</sequence>
<dbReference type="CDD" id="cd07381">
    <property type="entry name" value="MPP_CapA"/>
    <property type="match status" value="1"/>
</dbReference>
<feature type="domain" description="Capsule synthesis protein CapA" evidence="2">
    <location>
        <begin position="93"/>
        <end position="344"/>
    </location>
</feature>
<proteinExistence type="inferred from homology"/>
<dbReference type="InterPro" id="IPR029052">
    <property type="entry name" value="Metallo-depent_PP-like"/>
</dbReference>
<dbReference type="PANTHER" id="PTHR33393">
    <property type="entry name" value="POLYGLUTAMINE SYNTHESIS ACCESSORY PROTEIN RV0574C-RELATED"/>
    <property type="match status" value="1"/>
</dbReference>
<gene>
    <name evidence="3" type="ORF">B8A44_03740</name>
</gene>
<dbReference type="Gene3D" id="3.60.21.10">
    <property type="match status" value="1"/>
</dbReference>
<evidence type="ECO:0000313" key="3">
    <source>
        <dbReference type="EMBL" id="RAN63866.1"/>
    </source>
</evidence>
<reference evidence="3 4" key="1">
    <citation type="submission" date="2017-03" db="EMBL/GenBank/DDBJ databases">
        <title>wgs assembly of Dolosigranulum pigrum KPL CDC strains.</title>
        <authorList>
            <person name="Brugger S.D."/>
            <person name="Pettigrew M."/>
            <person name="Kong Y."/>
            <person name="Lemon K.P."/>
        </authorList>
    </citation>
    <scope>NUCLEOTIDE SEQUENCE [LARGE SCALE GENOMIC DNA]</scope>
    <source>
        <strain evidence="3 4">KPL1931_CDC4294-98</strain>
    </source>
</reference>
<comment type="caution">
    <text evidence="3">The sequence shown here is derived from an EMBL/GenBank/DDBJ whole genome shotgun (WGS) entry which is preliminary data.</text>
</comment>
<accession>A0A328KML7</accession>
<dbReference type="EMBL" id="NAQV01000011">
    <property type="protein sequence ID" value="RAN63866.1"/>
    <property type="molecule type" value="Genomic_DNA"/>
</dbReference>